<keyword evidence="6 8" id="KW-1133">Transmembrane helix</keyword>
<feature type="transmembrane region" description="Helical" evidence="8">
    <location>
        <begin position="307"/>
        <end position="328"/>
    </location>
</feature>
<feature type="transmembrane region" description="Helical" evidence="8">
    <location>
        <begin position="185"/>
        <end position="205"/>
    </location>
</feature>
<dbReference type="PANTHER" id="PTHR43470">
    <property type="entry name" value="PHOSPHATE TRANSPORT SYSTEM PERMEASE PROTEIN PSTA-RELATED"/>
    <property type="match status" value="1"/>
</dbReference>
<evidence type="ECO:0000256" key="3">
    <source>
        <dbReference type="ARBA" id="ARBA00022448"/>
    </source>
</evidence>
<feature type="transmembrane region" description="Helical" evidence="8">
    <location>
        <begin position="280"/>
        <end position="300"/>
    </location>
</feature>
<evidence type="ECO:0000256" key="5">
    <source>
        <dbReference type="ARBA" id="ARBA00022692"/>
    </source>
</evidence>
<organism evidence="10 11">
    <name type="scientific">Halogeometricum borinquense</name>
    <dbReference type="NCBI Taxonomy" id="60847"/>
    <lineage>
        <taxon>Archaea</taxon>
        <taxon>Methanobacteriati</taxon>
        <taxon>Methanobacteriota</taxon>
        <taxon>Stenosarchaea group</taxon>
        <taxon>Halobacteria</taxon>
        <taxon>Halobacteriales</taxon>
        <taxon>Haloferacaceae</taxon>
        <taxon>Halogeometricum</taxon>
    </lineage>
</organism>
<evidence type="ECO:0000256" key="7">
    <source>
        <dbReference type="ARBA" id="ARBA00023136"/>
    </source>
</evidence>
<dbReference type="InterPro" id="IPR005672">
    <property type="entry name" value="Phosphate_PstA"/>
</dbReference>
<dbReference type="NCBIfam" id="TIGR00974">
    <property type="entry name" value="3a0107s02c"/>
    <property type="match status" value="1"/>
</dbReference>
<dbReference type="InterPro" id="IPR000515">
    <property type="entry name" value="MetI-like"/>
</dbReference>
<feature type="transmembrane region" description="Helical" evidence="8">
    <location>
        <begin position="217"/>
        <end position="240"/>
    </location>
</feature>
<feature type="transmembrane region" description="Helical" evidence="8">
    <location>
        <begin position="18"/>
        <end position="45"/>
    </location>
</feature>
<accession>A0A482TMT9</accession>
<dbReference type="InterPro" id="IPR035906">
    <property type="entry name" value="MetI-like_sf"/>
</dbReference>
<proteinExistence type="inferred from homology"/>
<dbReference type="GO" id="GO:0005315">
    <property type="term" value="F:phosphate transmembrane transporter activity"/>
    <property type="evidence" value="ECO:0007669"/>
    <property type="project" value="InterPro"/>
</dbReference>
<dbReference type="RefSeq" id="WP_129785519.1">
    <property type="nucleotide sequence ID" value="NZ_RZHH01000002.1"/>
</dbReference>
<evidence type="ECO:0000259" key="9">
    <source>
        <dbReference type="PROSITE" id="PS50928"/>
    </source>
</evidence>
<comment type="similarity">
    <text evidence="2 8">Belongs to the binding-protein-dependent transport system permease family. CysTW subfamily.</text>
</comment>
<feature type="transmembrane region" description="Helical" evidence="8">
    <location>
        <begin position="514"/>
        <end position="540"/>
    </location>
</feature>
<dbReference type="GO" id="GO:0005886">
    <property type="term" value="C:plasma membrane"/>
    <property type="evidence" value="ECO:0007669"/>
    <property type="project" value="UniProtKB-SubCell"/>
</dbReference>
<comment type="subcellular location">
    <subcellularLocation>
        <location evidence="1 8">Cell membrane</location>
        <topology evidence="1 8">Multi-pass membrane protein</topology>
    </subcellularLocation>
</comment>
<dbReference type="PANTHER" id="PTHR43470:SF3">
    <property type="entry name" value="PHOSPHATE TRANSPORT SYSTEM PERMEASE PROTEIN PSTA-RELATED"/>
    <property type="match status" value="1"/>
</dbReference>
<keyword evidence="3" id="KW-0813">Transport</keyword>
<reference evidence="10 11" key="1">
    <citation type="submission" date="2018-12" db="EMBL/GenBank/DDBJ databases">
        <title>Genome analysis provides insights into bioremediation potentialities of Halogeometricum borinquense strain N11.</title>
        <authorList>
            <person name="Najjari A."/>
            <person name="Youssef N."/>
            <person name="Fhoula I."/>
            <person name="Ben Dhia O."/>
            <person name="Mahjoubi M."/>
            <person name="Ouzari H.I."/>
            <person name="Cherif A."/>
        </authorList>
    </citation>
    <scope>NUCLEOTIDE SEQUENCE [LARGE SCALE GENOMIC DNA]</scope>
    <source>
        <strain evidence="10 11">N11</strain>
    </source>
</reference>
<feature type="domain" description="ABC transmembrane type-1" evidence="9">
    <location>
        <begin position="303"/>
        <end position="533"/>
    </location>
</feature>
<dbReference type="CDD" id="cd06261">
    <property type="entry name" value="TM_PBP2"/>
    <property type="match status" value="1"/>
</dbReference>
<evidence type="ECO:0000256" key="4">
    <source>
        <dbReference type="ARBA" id="ARBA00022475"/>
    </source>
</evidence>
<keyword evidence="5 8" id="KW-0812">Transmembrane</keyword>
<feature type="transmembrane region" description="Helical" evidence="8">
    <location>
        <begin position="119"/>
        <end position="138"/>
    </location>
</feature>
<name>A0A482TMT9_9EURY</name>
<protein>
    <recommendedName>
        <fullName evidence="8">Phosphate transport system permease protein PstA</fullName>
    </recommendedName>
</protein>
<dbReference type="Pfam" id="PF00528">
    <property type="entry name" value="BPD_transp_1"/>
    <property type="match status" value="1"/>
</dbReference>
<dbReference type="PROSITE" id="PS50928">
    <property type="entry name" value="ABC_TM1"/>
    <property type="match status" value="1"/>
</dbReference>
<comment type="caution">
    <text evidence="10">The sequence shown here is derived from an EMBL/GenBank/DDBJ whole genome shotgun (WGS) entry which is preliminary data.</text>
</comment>
<feature type="transmembrane region" description="Helical" evidence="8">
    <location>
        <begin position="372"/>
        <end position="391"/>
    </location>
</feature>
<gene>
    <name evidence="10" type="primary">pstA</name>
    <name evidence="10" type="ORF">ELS19_15400</name>
</gene>
<dbReference type="AlphaFoldDB" id="A0A482TMT9"/>
<keyword evidence="7 8" id="KW-0472">Membrane</keyword>
<dbReference type="EMBL" id="RZHH01000002">
    <property type="protein sequence ID" value="RYJ15193.1"/>
    <property type="molecule type" value="Genomic_DNA"/>
</dbReference>
<evidence type="ECO:0000256" key="8">
    <source>
        <dbReference type="RuleBase" id="RU363043"/>
    </source>
</evidence>
<evidence type="ECO:0000313" key="11">
    <source>
        <dbReference type="Proteomes" id="UP000294028"/>
    </source>
</evidence>
<keyword evidence="4 8" id="KW-1003">Cell membrane</keyword>
<dbReference type="SUPFAM" id="SSF161098">
    <property type="entry name" value="MetI-like"/>
    <property type="match status" value="1"/>
</dbReference>
<feature type="transmembrane region" description="Helical" evidence="8">
    <location>
        <begin position="145"/>
        <end position="165"/>
    </location>
</feature>
<evidence type="ECO:0000256" key="6">
    <source>
        <dbReference type="ARBA" id="ARBA00022989"/>
    </source>
</evidence>
<evidence type="ECO:0000256" key="1">
    <source>
        <dbReference type="ARBA" id="ARBA00004651"/>
    </source>
</evidence>
<dbReference type="Gene3D" id="1.10.3720.10">
    <property type="entry name" value="MetI-like"/>
    <property type="match status" value="1"/>
</dbReference>
<feature type="transmembrane region" description="Helical" evidence="8">
    <location>
        <begin position="92"/>
        <end position="113"/>
    </location>
</feature>
<dbReference type="GO" id="GO:0035435">
    <property type="term" value="P:phosphate ion transmembrane transport"/>
    <property type="evidence" value="ECO:0007669"/>
    <property type="project" value="InterPro"/>
</dbReference>
<evidence type="ECO:0000313" key="10">
    <source>
        <dbReference type="EMBL" id="RYJ15193.1"/>
    </source>
</evidence>
<sequence length="546" mass="57553">MSLDTQTGDTLVDDESSLLAYVSSAVTAVALGIAVAGIATIFGVFDLTTTVSGLSAFDYFGIGFVGVGVVLVGIGVASRIGVLDTKPDRTAGALPAAVFGLIGFVVGSLIGSSTLGFSTFWPVFGIVGGVSLVAAALLPREDLGVTIPAGGLALFGGLTFLTGLITPSWTWEPIAGSATYTGTFVIPFLALFLGLLTAWVGAEAYGGFGTRGRQMGAYLLIGANAVGMLSLLVILVAFVVSKGFAPMTRGIRFGLFWEPLTWFYFPPIDKYVVIEGPLVWFYWPFVMEGVALMTEINGIFPAIVGTVWVVFGAVVFAIPLGVGAAVFLTEYAERGWFTKLVEISTDGLWSTPSIVYGLFGLAFLVPRLGNTTSLLSGMLVLGFMMLPLVVITSREALKSVPDDYRDASAALGVGKWETIKSVVLPAAMPGVITGAILGIGRIAGETAPILLVMVSDPFPSRATDVFAPEFAFVSDFPFVHAQVIDPNALLQPTSALPYQLYAIITAGVGQRESFAWGTALVLLLVVLSFYVVGIGSRMYFRRKLEQ</sequence>
<feature type="transmembrane region" description="Helical" evidence="8">
    <location>
        <begin position="348"/>
        <end position="365"/>
    </location>
</feature>
<dbReference type="Proteomes" id="UP000294028">
    <property type="component" value="Unassembled WGS sequence"/>
</dbReference>
<feature type="transmembrane region" description="Helical" evidence="8">
    <location>
        <begin position="57"/>
        <end position="80"/>
    </location>
</feature>
<evidence type="ECO:0000256" key="2">
    <source>
        <dbReference type="ARBA" id="ARBA00007069"/>
    </source>
</evidence>